<reference evidence="2 3" key="1">
    <citation type="submission" date="2016-01" db="EMBL/GenBank/DDBJ databases">
        <title>Amycolatopsis coloradensis genome sequencing and assembly.</title>
        <authorList>
            <person name="Mayilraj S."/>
        </authorList>
    </citation>
    <scope>NUCLEOTIDE SEQUENCE [LARGE SCALE GENOMIC DNA]</scope>
    <source>
        <strain evidence="2 3">DSM 44225</strain>
    </source>
</reference>
<keyword evidence="3" id="KW-1185">Reference proteome</keyword>
<comment type="caution">
    <text evidence="2">The sequence shown here is derived from an EMBL/GenBank/DDBJ whole genome shotgun (WGS) entry which is preliminary data.</text>
</comment>
<dbReference type="AlphaFoldDB" id="A0A1R0L2C1"/>
<dbReference type="OrthoDB" id="2379922at2"/>
<evidence type="ECO:0000313" key="3">
    <source>
        <dbReference type="Proteomes" id="UP000187486"/>
    </source>
</evidence>
<dbReference type="PROSITE" id="PS51664">
    <property type="entry name" value="YCAO"/>
    <property type="match status" value="1"/>
</dbReference>
<protein>
    <recommendedName>
        <fullName evidence="1">YcaO domain-containing protein</fullName>
    </recommendedName>
</protein>
<accession>A0A1R0L2C1</accession>
<name>A0A1R0L2C1_9PSEU</name>
<dbReference type="Proteomes" id="UP000187486">
    <property type="component" value="Unassembled WGS sequence"/>
</dbReference>
<dbReference type="Gene3D" id="3.40.50.720">
    <property type="entry name" value="NAD(P)-binding Rossmann-like Domain"/>
    <property type="match status" value="1"/>
</dbReference>
<gene>
    <name evidence="2" type="ORF">BS329_02445</name>
</gene>
<dbReference type="Gene3D" id="3.30.1330.230">
    <property type="match status" value="1"/>
</dbReference>
<feature type="domain" description="YcaO" evidence="1">
    <location>
        <begin position="232"/>
        <end position="619"/>
    </location>
</feature>
<sequence length="621" mass="67838">MGLPMTSVLLTGSPALTEPLTGILADSGYASVAVFHDPPEAVPEDTVVLAVFDHAAHAELTELDAWCARSGARWLPLRREDGRMIAGPAITPGGIDFADVVARRRSAARGPLPGDSAPLRPGDLRWVLANLAVHLERWLSGGRSAITAGEIELDPADLSEIRRPVLPVPDRVRPVPAVTDPDLLVDDRTGIVTAVRELPAAPGLPARLRVCAVDVADMRRVTNWPNERRALGVAWHDYDLARQSALGKAVERYCGSWLVPEREVRFGSYAQLARYGVPALDPRRLHLYSAAQYQSPGFPFAPLTPDTECSWVEGFSHSTGESVWVPAFLVSNERQPGEARFADPLNSGLASGTTEEQAITSGLESVLARDTATLWWANAPRLPRLSIPEEIRTLIADTAEGHEITLIPLDNEFDVPVVAAAVFDRVTRWLSIGFSARPDTLDAAKAALADGFESHHTCRALDNERELPALRQECGDLKPYRPDRRYLDSYRDDFADVTDLLCQHQIYLDPRAGKRVTPWVRDLPDRSWEGLPSLGERRLKAYQDRVEARGFEVVGVDLTTCDVAAAGFHVAHTLVPGLVSPFPAGLPSWGGGRIANAAVTLGWRARRLAERDLNVIPLPCV</sequence>
<dbReference type="InterPro" id="IPR027624">
    <property type="entry name" value="TOMM_cyclo_SagD"/>
</dbReference>
<dbReference type="PANTHER" id="PTHR37809">
    <property type="entry name" value="RIBOSOMAL PROTEIN S12 METHYLTHIOTRANSFERASE ACCESSORY FACTOR YCAO"/>
    <property type="match status" value="1"/>
</dbReference>
<organism evidence="2 3">
    <name type="scientific">Amycolatopsis coloradensis</name>
    <dbReference type="NCBI Taxonomy" id="76021"/>
    <lineage>
        <taxon>Bacteria</taxon>
        <taxon>Bacillati</taxon>
        <taxon>Actinomycetota</taxon>
        <taxon>Actinomycetes</taxon>
        <taxon>Pseudonocardiales</taxon>
        <taxon>Pseudonocardiaceae</taxon>
        <taxon>Amycolatopsis</taxon>
    </lineage>
</organism>
<dbReference type="Pfam" id="PF02624">
    <property type="entry name" value="YcaO"/>
    <property type="match status" value="1"/>
</dbReference>
<dbReference type="STRING" id="76021.BS329_02445"/>
<dbReference type="NCBIfam" id="TIGR03604">
    <property type="entry name" value="TOMM_cyclo_SagD"/>
    <property type="match status" value="1"/>
</dbReference>
<dbReference type="Gene3D" id="3.30.160.660">
    <property type="match status" value="1"/>
</dbReference>
<dbReference type="EMBL" id="MQUQ01000002">
    <property type="protein sequence ID" value="OLZ56503.1"/>
    <property type="molecule type" value="Genomic_DNA"/>
</dbReference>
<evidence type="ECO:0000259" key="1">
    <source>
        <dbReference type="PROSITE" id="PS51664"/>
    </source>
</evidence>
<proteinExistence type="predicted"/>
<evidence type="ECO:0000313" key="2">
    <source>
        <dbReference type="EMBL" id="OLZ56503.1"/>
    </source>
</evidence>
<dbReference type="Gene3D" id="3.30.40.250">
    <property type="match status" value="1"/>
</dbReference>
<dbReference type="InterPro" id="IPR003776">
    <property type="entry name" value="YcaO-like_dom"/>
</dbReference>
<dbReference type="PANTHER" id="PTHR37809:SF1">
    <property type="entry name" value="RIBOSOMAL PROTEIN S12 METHYLTHIOTRANSFERASE ACCESSORY FACTOR YCAO"/>
    <property type="match status" value="1"/>
</dbReference>